<dbReference type="GO" id="GO:0016987">
    <property type="term" value="F:sigma factor activity"/>
    <property type="evidence" value="ECO:0007669"/>
    <property type="project" value="UniProtKB-KW"/>
</dbReference>
<proteinExistence type="predicted"/>
<dbReference type="AlphaFoldDB" id="A0A3M8P731"/>
<evidence type="ECO:0000313" key="6">
    <source>
        <dbReference type="EMBL" id="RNF39473.1"/>
    </source>
</evidence>
<keyword evidence="4" id="KW-0804">Transcription</keyword>
<dbReference type="RefSeq" id="WP_123165174.1">
    <property type="nucleotide sequence ID" value="NZ_RIAX01000005.1"/>
</dbReference>
<protein>
    <submittedName>
        <fullName evidence="6">Sigma-70 family RNA polymerase sigma factor</fullName>
    </submittedName>
</protein>
<evidence type="ECO:0000256" key="2">
    <source>
        <dbReference type="ARBA" id="ARBA00023082"/>
    </source>
</evidence>
<evidence type="ECO:0000259" key="5">
    <source>
        <dbReference type="Pfam" id="PF04542"/>
    </source>
</evidence>
<dbReference type="GO" id="GO:0006352">
    <property type="term" value="P:DNA-templated transcription initiation"/>
    <property type="evidence" value="ECO:0007669"/>
    <property type="project" value="InterPro"/>
</dbReference>
<dbReference type="InterPro" id="IPR007627">
    <property type="entry name" value="RNA_pol_sigma70_r2"/>
</dbReference>
<dbReference type="NCBIfam" id="TIGR02937">
    <property type="entry name" value="sigma70-ECF"/>
    <property type="match status" value="1"/>
</dbReference>
<dbReference type="Proteomes" id="UP000275473">
    <property type="component" value="Unassembled WGS sequence"/>
</dbReference>
<keyword evidence="2" id="KW-0731">Sigma factor</keyword>
<dbReference type="SUPFAM" id="SSF88659">
    <property type="entry name" value="Sigma3 and sigma4 domains of RNA polymerase sigma factors"/>
    <property type="match status" value="1"/>
</dbReference>
<comment type="caution">
    <text evidence="6">The sequence shown here is derived from an EMBL/GenBank/DDBJ whole genome shotgun (WGS) entry which is preliminary data.</text>
</comment>
<dbReference type="InterPro" id="IPR013324">
    <property type="entry name" value="RNA_pol_sigma_r3/r4-like"/>
</dbReference>
<keyword evidence="1" id="KW-0805">Transcription regulation</keyword>
<dbReference type="Gene3D" id="1.10.1740.10">
    <property type="match status" value="1"/>
</dbReference>
<dbReference type="EMBL" id="RIAX01000005">
    <property type="protein sequence ID" value="RNF39473.1"/>
    <property type="molecule type" value="Genomic_DNA"/>
</dbReference>
<reference evidence="6 7" key="1">
    <citation type="journal article" date="2018" name="Int. J. Syst. Evol. Microbiol.">
        <title>Planococcus salinus sp. nov., a moderately halophilic bacterium isolated from a saline-alkali soil.</title>
        <authorList>
            <person name="Gan L."/>
        </authorList>
    </citation>
    <scope>NUCLEOTIDE SEQUENCE [LARGE SCALE GENOMIC DNA]</scope>
    <source>
        <strain evidence="6 7">LCB217</strain>
    </source>
</reference>
<dbReference type="InterPro" id="IPR014284">
    <property type="entry name" value="RNA_pol_sigma-70_dom"/>
</dbReference>
<accession>A0A3M8P731</accession>
<dbReference type="Pfam" id="PF04542">
    <property type="entry name" value="Sigma70_r2"/>
    <property type="match status" value="1"/>
</dbReference>
<evidence type="ECO:0000256" key="4">
    <source>
        <dbReference type="ARBA" id="ARBA00023163"/>
    </source>
</evidence>
<evidence type="ECO:0000256" key="1">
    <source>
        <dbReference type="ARBA" id="ARBA00023015"/>
    </source>
</evidence>
<dbReference type="InterPro" id="IPR013325">
    <property type="entry name" value="RNA_pol_sigma_r2"/>
</dbReference>
<dbReference type="PANTHER" id="PTHR30385">
    <property type="entry name" value="SIGMA FACTOR F FLAGELLAR"/>
    <property type="match status" value="1"/>
</dbReference>
<keyword evidence="3" id="KW-0238">DNA-binding</keyword>
<sequence>MENFEKVLVQYEPMISALIRKLHIYRDYDGFRQVGKIALWQAWRKFDEEKGNFTPFAYRSMQGAMLDELKRESRLAERMLIAENEQFERLEDPLPVAEEMPEWLEAAPLTLNERLLLDELFLNGKSVVELAEAHNISLAGMKKRRERTLKKVKAYMEETDDCFRPAENGTKDHW</sequence>
<dbReference type="SUPFAM" id="SSF88946">
    <property type="entry name" value="Sigma2 domain of RNA polymerase sigma factors"/>
    <property type="match status" value="1"/>
</dbReference>
<feature type="domain" description="RNA polymerase sigma-70 region 2" evidence="5">
    <location>
        <begin position="10"/>
        <end position="74"/>
    </location>
</feature>
<dbReference type="OrthoDB" id="9783788at2"/>
<dbReference type="GO" id="GO:0003677">
    <property type="term" value="F:DNA binding"/>
    <property type="evidence" value="ECO:0007669"/>
    <property type="project" value="UniProtKB-KW"/>
</dbReference>
<organism evidence="6 7">
    <name type="scientific">Planococcus salinus</name>
    <dbReference type="NCBI Taxonomy" id="1848460"/>
    <lineage>
        <taxon>Bacteria</taxon>
        <taxon>Bacillati</taxon>
        <taxon>Bacillota</taxon>
        <taxon>Bacilli</taxon>
        <taxon>Bacillales</taxon>
        <taxon>Caryophanaceae</taxon>
        <taxon>Planococcus</taxon>
    </lineage>
</organism>
<evidence type="ECO:0000256" key="3">
    <source>
        <dbReference type="ARBA" id="ARBA00023125"/>
    </source>
</evidence>
<name>A0A3M8P731_9BACL</name>
<evidence type="ECO:0000313" key="7">
    <source>
        <dbReference type="Proteomes" id="UP000275473"/>
    </source>
</evidence>
<keyword evidence="7" id="KW-1185">Reference proteome</keyword>
<gene>
    <name evidence="6" type="ORF">EEX84_08320</name>
</gene>